<keyword evidence="5 11" id="KW-0064">Aspartyl protease</keyword>
<evidence type="ECO:0000313" key="14">
    <source>
        <dbReference type="Ensembl" id="ENSCPBP00000013635.1"/>
    </source>
</evidence>
<dbReference type="GO" id="GO:0006508">
    <property type="term" value="P:proteolysis"/>
    <property type="evidence" value="ECO:0007669"/>
    <property type="project" value="UniProtKB-KW"/>
</dbReference>
<feature type="chain" id="PRO_5034297409" description="pepsin A" evidence="12">
    <location>
        <begin position="16"/>
        <end position="364"/>
    </location>
</feature>
<dbReference type="SUPFAM" id="SSF50630">
    <property type="entry name" value="Acid proteases"/>
    <property type="match status" value="1"/>
</dbReference>
<dbReference type="Ensembl" id="ENSCPBT00000016169.1">
    <property type="protein sequence ID" value="ENSCPBP00000013635.1"/>
    <property type="gene ID" value="ENSCPBG00000010104.1"/>
</dbReference>
<dbReference type="InterPro" id="IPR021109">
    <property type="entry name" value="Peptidase_aspartic_dom_sf"/>
</dbReference>
<dbReference type="Gene3D" id="6.10.140.60">
    <property type="match status" value="1"/>
</dbReference>
<dbReference type="GO" id="GO:0004190">
    <property type="term" value="F:aspartic-type endopeptidase activity"/>
    <property type="evidence" value="ECO:0007669"/>
    <property type="project" value="UniProtKB-KW"/>
</dbReference>
<proteinExistence type="inferred from homology"/>
<keyword evidence="15" id="KW-1185">Reference proteome</keyword>
<feature type="active site" evidence="9">
    <location>
        <position position="92"/>
    </location>
</feature>
<evidence type="ECO:0000313" key="15">
    <source>
        <dbReference type="Proteomes" id="UP000694380"/>
    </source>
</evidence>
<dbReference type="AlphaFoldDB" id="A0A8C3FZ93"/>
<feature type="signal peptide" evidence="12">
    <location>
        <begin position="1"/>
        <end position="15"/>
    </location>
</feature>
<evidence type="ECO:0000256" key="5">
    <source>
        <dbReference type="ARBA" id="ARBA00022750"/>
    </source>
</evidence>
<dbReference type="Pfam" id="PF07966">
    <property type="entry name" value="A1_Propeptide"/>
    <property type="match status" value="1"/>
</dbReference>
<comment type="similarity">
    <text evidence="2 11">Belongs to the peptidase A1 family.</text>
</comment>
<dbReference type="InterPro" id="IPR001461">
    <property type="entry name" value="Aspartic_peptidase_A1"/>
</dbReference>
<keyword evidence="7 11" id="KW-0378">Hydrolase</keyword>
<dbReference type="InterPro" id="IPR033121">
    <property type="entry name" value="PEPTIDASE_A1"/>
</dbReference>
<dbReference type="EC" id="3.4.23.1" evidence="3"/>
<dbReference type="Pfam" id="PF00026">
    <property type="entry name" value="Asp"/>
    <property type="match status" value="1"/>
</dbReference>
<evidence type="ECO:0000256" key="1">
    <source>
        <dbReference type="ARBA" id="ARBA00002318"/>
    </source>
</evidence>
<sequence>MKWLLLLSLVSFSLPLLIRVSLKKGKSMRQNLKEHGLLEDFLKKHPYNLASKHFPSLANKAASEPLTNYMDVDYYGTISIGTPAQDFTVVFDTGSSNLWVPSVYCSSTACSKSPATPLPELSIQYGSGSMTGILGYDTVQIFGLSETEPGSTFYYVPYDGILGLAFPNISSSGATPVFDNMMNEADHSWIFLDSPVSSDEQSGSFVMFGGIDSSYHSGSLNWIPLSAETYWEITMDSITIDGETIACSNSCQAIIDTGTSLLAGPSTGISNIDSYIGASNGTVRISCSAMSSLPNIVFTINGIKFPVPASAYIIDESGSCTSGFQSIDVPTSSGELWILGDVFIRQYYVVFDRANKQVVLCRAV</sequence>
<evidence type="ECO:0000256" key="2">
    <source>
        <dbReference type="ARBA" id="ARBA00007447"/>
    </source>
</evidence>
<dbReference type="InterPro" id="IPR001969">
    <property type="entry name" value="Aspartic_peptidase_AS"/>
</dbReference>
<evidence type="ECO:0000256" key="8">
    <source>
        <dbReference type="ARBA" id="ARBA00023157"/>
    </source>
</evidence>
<comment type="function">
    <text evidence="1">Shows particularly broad specificity; although bonds involving phenylalanine and leucine are preferred, many others are also cleaved to some extent.</text>
</comment>
<dbReference type="FunFam" id="2.40.70.10:FF:000008">
    <property type="entry name" value="Cathepsin D"/>
    <property type="match status" value="1"/>
</dbReference>
<reference evidence="14" key="1">
    <citation type="submission" date="2025-08" db="UniProtKB">
        <authorList>
            <consortium name="Ensembl"/>
        </authorList>
    </citation>
    <scope>IDENTIFICATION</scope>
</reference>
<evidence type="ECO:0000256" key="12">
    <source>
        <dbReference type="SAM" id="SignalP"/>
    </source>
</evidence>
<evidence type="ECO:0000256" key="10">
    <source>
        <dbReference type="PIRSR" id="PIRSR601461-2"/>
    </source>
</evidence>
<dbReference type="PANTHER" id="PTHR47966">
    <property type="entry name" value="BETA-SITE APP-CLEAVING ENZYME, ISOFORM A-RELATED"/>
    <property type="match status" value="1"/>
</dbReference>
<keyword evidence="4 11" id="KW-0645">Protease</keyword>
<evidence type="ECO:0000256" key="6">
    <source>
        <dbReference type="ARBA" id="ARBA00022757"/>
    </source>
</evidence>
<keyword evidence="12" id="KW-0732">Signal</keyword>
<dbReference type="GO" id="GO:0007586">
    <property type="term" value="P:digestion"/>
    <property type="evidence" value="ECO:0007669"/>
    <property type="project" value="UniProtKB-KW"/>
</dbReference>
<reference evidence="14" key="2">
    <citation type="submission" date="2025-09" db="UniProtKB">
        <authorList>
            <consortium name="Ensembl"/>
        </authorList>
    </citation>
    <scope>IDENTIFICATION</scope>
</reference>
<evidence type="ECO:0000256" key="3">
    <source>
        <dbReference type="ARBA" id="ARBA00011924"/>
    </source>
</evidence>
<keyword evidence="8 10" id="KW-1015">Disulfide bond</keyword>
<dbReference type="Gene3D" id="2.40.70.10">
    <property type="entry name" value="Acid Proteases"/>
    <property type="match status" value="2"/>
</dbReference>
<dbReference type="InterPro" id="IPR012848">
    <property type="entry name" value="Aspartic_peptidase_N"/>
</dbReference>
<feature type="active site" evidence="9">
    <location>
        <position position="256"/>
    </location>
</feature>
<dbReference type="PRINTS" id="PR00792">
    <property type="entry name" value="PEPSIN"/>
</dbReference>
<name>A0A8C3FZ93_CHRPI</name>
<dbReference type="Gene3D" id="2.60.40.1960">
    <property type="match status" value="1"/>
</dbReference>
<dbReference type="PROSITE" id="PS51767">
    <property type="entry name" value="PEPTIDASE_A1"/>
    <property type="match status" value="1"/>
</dbReference>
<evidence type="ECO:0000256" key="11">
    <source>
        <dbReference type="RuleBase" id="RU000454"/>
    </source>
</evidence>
<feature type="domain" description="Peptidase A1" evidence="13">
    <location>
        <begin position="74"/>
        <end position="361"/>
    </location>
</feature>
<evidence type="ECO:0000259" key="13">
    <source>
        <dbReference type="PROSITE" id="PS51767"/>
    </source>
</evidence>
<dbReference type="Proteomes" id="UP000694380">
    <property type="component" value="Unplaced"/>
</dbReference>
<keyword evidence="6" id="KW-0222">Digestion</keyword>
<evidence type="ECO:0000256" key="7">
    <source>
        <dbReference type="ARBA" id="ARBA00022801"/>
    </source>
</evidence>
<organism evidence="14 15">
    <name type="scientific">Chrysemys picta bellii</name>
    <name type="common">Western painted turtle</name>
    <name type="synonym">Emys bellii</name>
    <dbReference type="NCBI Taxonomy" id="8478"/>
    <lineage>
        <taxon>Eukaryota</taxon>
        <taxon>Metazoa</taxon>
        <taxon>Chordata</taxon>
        <taxon>Craniata</taxon>
        <taxon>Vertebrata</taxon>
        <taxon>Euteleostomi</taxon>
        <taxon>Archelosauria</taxon>
        <taxon>Testudinata</taxon>
        <taxon>Testudines</taxon>
        <taxon>Cryptodira</taxon>
        <taxon>Durocryptodira</taxon>
        <taxon>Testudinoidea</taxon>
        <taxon>Emydidae</taxon>
        <taxon>Chrysemys</taxon>
    </lineage>
</organism>
<accession>A0A8C3FZ93</accession>
<dbReference type="PANTHER" id="PTHR47966:SF22">
    <property type="entry name" value="PEPSIN A-3-RELATED"/>
    <property type="match status" value="1"/>
</dbReference>
<protein>
    <recommendedName>
        <fullName evidence="3">pepsin A</fullName>
        <ecNumber evidence="3">3.4.23.1</ecNumber>
    </recommendedName>
</protein>
<dbReference type="FunFam" id="2.40.70.10:FF:000006">
    <property type="entry name" value="Cathepsin E"/>
    <property type="match status" value="1"/>
</dbReference>
<dbReference type="GeneTree" id="ENSGT00940000155036"/>
<feature type="disulfide bond" evidence="10">
    <location>
        <begin position="247"/>
        <end position="251"/>
    </location>
</feature>
<dbReference type="PROSITE" id="PS00141">
    <property type="entry name" value="ASP_PROTEASE"/>
    <property type="match status" value="2"/>
</dbReference>
<evidence type="ECO:0000256" key="9">
    <source>
        <dbReference type="PIRSR" id="PIRSR601461-1"/>
    </source>
</evidence>
<feature type="disulfide bond" evidence="10">
    <location>
        <begin position="105"/>
        <end position="110"/>
    </location>
</feature>
<evidence type="ECO:0000256" key="4">
    <source>
        <dbReference type="ARBA" id="ARBA00022670"/>
    </source>
</evidence>